<dbReference type="AlphaFoldDB" id="A0A8H8RZK4"/>
<keyword evidence="2" id="KW-0040">ANK repeat</keyword>
<dbReference type="OrthoDB" id="194358at2759"/>
<dbReference type="PROSITE" id="PS50837">
    <property type="entry name" value="NACHT"/>
    <property type="match status" value="1"/>
</dbReference>
<dbReference type="Gene3D" id="3.40.50.300">
    <property type="entry name" value="P-loop containing nucleotide triphosphate hydrolases"/>
    <property type="match status" value="1"/>
</dbReference>
<dbReference type="Pfam" id="PF12796">
    <property type="entry name" value="Ank_2"/>
    <property type="match status" value="1"/>
</dbReference>
<protein>
    <submittedName>
        <fullName evidence="4">Vegetative incompatibility protein HET-E-1</fullName>
    </submittedName>
</protein>
<dbReference type="InterPro" id="IPR056884">
    <property type="entry name" value="NPHP3-like_N"/>
</dbReference>
<reference evidence="4 5" key="1">
    <citation type="submission" date="2018-05" db="EMBL/GenBank/DDBJ databases">
        <title>Genome sequencing and assembly of the regulated plant pathogen Lachnellula willkommii and related sister species for the development of diagnostic species identification markers.</title>
        <authorList>
            <person name="Giroux E."/>
            <person name="Bilodeau G."/>
        </authorList>
    </citation>
    <scope>NUCLEOTIDE SEQUENCE [LARGE SCALE GENOMIC DNA]</scope>
    <source>
        <strain evidence="4 5">CBS 197.66</strain>
    </source>
</reference>
<evidence type="ECO:0000259" key="3">
    <source>
        <dbReference type="PROSITE" id="PS50837"/>
    </source>
</evidence>
<evidence type="ECO:0000313" key="4">
    <source>
        <dbReference type="EMBL" id="TVY43645.1"/>
    </source>
</evidence>
<evidence type="ECO:0000256" key="2">
    <source>
        <dbReference type="PROSITE-ProRule" id="PRU00023"/>
    </source>
</evidence>
<evidence type="ECO:0000313" key="5">
    <source>
        <dbReference type="Proteomes" id="UP000462212"/>
    </source>
</evidence>
<dbReference type="Gene3D" id="1.25.40.20">
    <property type="entry name" value="Ankyrin repeat-containing domain"/>
    <property type="match status" value="2"/>
</dbReference>
<gene>
    <name evidence="4" type="primary">HET-E1_9</name>
    <name evidence="4" type="ORF">LSUB1_G001016</name>
</gene>
<dbReference type="InterPro" id="IPR002110">
    <property type="entry name" value="Ankyrin_rpt"/>
</dbReference>
<feature type="repeat" description="ANK" evidence="2">
    <location>
        <begin position="1005"/>
        <end position="1037"/>
    </location>
</feature>
<dbReference type="SUPFAM" id="SSF52540">
    <property type="entry name" value="P-loop containing nucleoside triphosphate hydrolases"/>
    <property type="match status" value="1"/>
</dbReference>
<dbReference type="Pfam" id="PF24883">
    <property type="entry name" value="NPHP3_N"/>
    <property type="match status" value="1"/>
</dbReference>
<dbReference type="Pfam" id="PF00023">
    <property type="entry name" value="Ank"/>
    <property type="match status" value="1"/>
</dbReference>
<dbReference type="Proteomes" id="UP000462212">
    <property type="component" value="Unassembled WGS sequence"/>
</dbReference>
<comment type="caution">
    <text evidence="4">The sequence shown here is derived from an EMBL/GenBank/DDBJ whole genome shotgun (WGS) entry which is preliminary data.</text>
</comment>
<feature type="domain" description="NACHT" evidence="3">
    <location>
        <begin position="44"/>
        <end position="189"/>
    </location>
</feature>
<dbReference type="InterPro" id="IPR036770">
    <property type="entry name" value="Ankyrin_rpt-contain_sf"/>
</dbReference>
<dbReference type="SMART" id="SM00248">
    <property type="entry name" value="ANK"/>
    <property type="match status" value="7"/>
</dbReference>
<name>A0A8H8RZK4_9HELO</name>
<organism evidence="4 5">
    <name type="scientific">Lachnellula subtilissima</name>
    <dbReference type="NCBI Taxonomy" id="602034"/>
    <lineage>
        <taxon>Eukaryota</taxon>
        <taxon>Fungi</taxon>
        <taxon>Dikarya</taxon>
        <taxon>Ascomycota</taxon>
        <taxon>Pezizomycotina</taxon>
        <taxon>Leotiomycetes</taxon>
        <taxon>Helotiales</taxon>
        <taxon>Lachnaceae</taxon>
        <taxon>Lachnellula</taxon>
    </lineage>
</organism>
<dbReference type="EMBL" id="QGMJ01000060">
    <property type="protein sequence ID" value="TVY43645.1"/>
    <property type="molecule type" value="Genomic_DNA"/>
</dbReference>
<dbReference type="PANTHER" id="PTHR10039">
    <property type="entry name" value="AMELOGENIN"/>
    <property type="match status" value="1"/>
</dbReference>
<dbReference type="InterPro" id="IPR007111">
    <property type="entry name" value="NACHT_NTPase"/>
</dbReference>
<proteinExistence type="predicted"/>
<feature type="repeat" description="ANK" evidence="2">
    <location>
        <begin position="1038"/>
        <end position="1070"/>
    </location>
</feature>
<sequence length="1168" mass="131727">MLDFLSNIEAQKWQDSNIRLRQPGTGIWFTDGPEFKTWRSETNTKLWINGIPGAGKTILVSSIIQELEKLVDSQNALAFFYCDYKDANTHNPLCILGSLARQLIAQNEECFEYLTTFYRDHVTKDRQIRASTSEELCDLIVKVSAQFQNTMIVVDGLDEISRDRADITRFLRGLNDHSRSVKTLFASRPEVEIGHVLEDFKEISIAAMSSDLRLYVGSQIERRTKQRKLNIKDRDLKEHIMKALIEGADGMFRWVACQMDYLCECTSDRDRRQALKQLPPDLPSSYERILERVNRSNKQNQRLVRNALYWIVYADEPLETTQLLQALAVQSGDTVFDSSGITSEEELLHWCSSLVRRSRFSTGLELAHFTVKEFLISIDPVLKPQYIDYRLSGDHSLLAEACVTFLSCTSFDDQTISSLDPIYLFPDECYLEEVWEPFKDKFDFFKYAAVFWIEHLRKCKSDSIHETVYHLFNPARSSTFRLWTLAWLESTGGLNEPELCSNIDYDPTPLHWAACFALNDVCVTLIKLGMDVEKTSKFGKSLNCALKLADAWRPSFNSEDWLYVRTEPGQKETIQALLDAGANARAEVDISKDRRSTAFQVAVAADLWLEKPFAATKLMLDSGCTILSEDFDFILNEAENLPQDAQNPRRGTMRLVETFANGFRIYLDPSVHLEFFSFALQMLSLGCEEEYISSLFNITPPEAFPVVVHQELNRSVRLSKTENSLQALIQLLYQFIRTISDNSETTRTIFQDALTRAIKCSNGLVAEGLLDMNKHWDASFAIGGTTDLYSVLIEPDVDDTDNSDDDGCWNAVIEPLVIQGVNVTAPDVSGFSPLEMCVVKGWNLDTFRLLWNSTQAAQYYASLDNKCLLADTTRLLYFAVDSINLEVAEFIIRNLSDKRIISEAQWLELAIVKNSSIIWDALTLQGLGFSKLELDRQFALHVAARPHISPKSYKFVLDKGATMSLQDPNGNTPLHDLTQMHEDVSLEKIKLTLEAALNLDITNRHNFTPLALAVRCKNTPATQLLLKAGANPDILLAGLQTALHLACWIGHTDGAKLLLKHGCNPSHLDSHGQTPRDVALTCSYTILADMIQNAIDERSWVSSENTHGVLMWSPPIGDSRGNLPLRMAEAMELPSVAISSSGSSSKRRISDMDMGISDIIVGKKLRAA</sequence>
<dbReference type="InterPro" id="IPR027417">
    <property type="entry name" value="P-loop_NTPase"/>
</dbReference>
<dbReference type="PROSITE" id="PS50088">
    <property type="entry name" value="ANK_REPEAT"/>
    <property type="match status" value="2"/>
</dbReference>
<keyword evidence="5" id="KW-1185">Reference proteome</keyword>
<accession>A0A8H8RZK4</accession>
<keyword evidence="1" id="KW-0677">Repeat</keyword>
<dbReference type="PANTHER" id="PTHR10039:SF15">
    <property type="entry name" value="NACHT DOMAIN-CONTAINING PROTEIN"/>
    <property type="match status" value="1"/>
</dbReference>
<dbReference type="SUPFAM" id="SSF48403">
    <property type="entry name" value="Ankyrin repeat"/>
    <property type="match status" value="2"/>
</dbReference>
<evidence type="ECO:0000256" key="1">
    <source>
        <dbReference type="ARBA" id="ARBA00022737"/>
    </source>
</evidence>